<keyword evidence="2" id="KW-0805">Transcription regulation</keyword>
<reference evidence="6 7" key="1">
    <citation type="submission" date="2023-07" db="EMBL/GenBank/DDBJ databases">
        <title>Sorghum-associated microbial communities from plants grown in Nebraska, USA.</title>
        <authorList>
            <person name="Schachtman D."/>
        </authorList>
    </citation>
    <scope>NUCLEOTIDE SEQUENCE [LARGE SCALE GENOMIC DNA]</scope>
    <source>
        <strain evidence="6 7">DS1607</strain>
    </source>
</reference>
<evidence type="ECO:0000256" key="3">
    <source>
        <dbReference type="ARBA" id="ARBA00023125"/>
    </source>
</evidence>
<dbReference type="EMBL" id="JAUSRO010000015">
    <property type="protein sequence ID" value="MDP9901995.1"/>
    <property type="molecule type" value="Genomic_DNA"/>
</dbReference>
<keyword evidence="3 6" id="KW-0238">DNA-binding</keyword>
<evidence type="ECO:0000259" key="5">
    <source>
        <dbReference type="PROSITE" id="PS50931"/>
    </source>
</evidence>
<evidence type="ECO:0000256" key="2">
    <source>
        <dbReference type="ARBA" id="ARBA00023015"/>
    </source>
</evidence>
<dbReference type="PROSITE" id="PS50931">
    <property type="entry name" value="HTH_LYSR"/>
    <property type="match status" value="1"/>
</dbReference>
<feature type="domain" description="HTH lysR-type" evidence="5">
    <location>
        <begin position="2"/>
        <end position="59"/>
    </location>
</feature>
<comment type="caution">
    <text evidence="6">The sequence shown here is derived from an EMBL/GenBank/DDBJ whole genome shotgun (WGS) entry which is preliminary data.</text>
</comment>
<dbReference type="Pfam" id="PF00126">
    <property type="entry name" value="HTH_1"/>
    <property type="match status" value="1"/>
</dbReference>
<evidence type="ECO:0000313" key="7">
    <source>
        <dbReference type="Proteomes" id="UP001226867"/>
    </source>
</evidence>
<organism evidence="6 7">
    <name type="scientific">Variovorax ginsengisoli</name>
    <dbReference type="NCBI Taxonomy" id="363844"/>
    <lineage>
        <taxon>Bacteria</taxon>
        <taxon>Pseudomonadati</taxon>
        <taxon>Pseudomonadota</taxon>
        <taxon>Betaproteobacteria</taxon>
        <taxon>Burkholderiales</taxon>
        <taxon>Comamonadaceae</taxon>
        <taxon>Variovorax</taxon>
    </lineage>
</organism>
<dbReference type="PANTHER" id="PTHR30537:SF3">
    <property type="entry name" value="TRANSCRIPTIONAL REGULATORY PROTEIN"/>
    <property type="match status" value="1"/>
</dbReference>
<dbReference type="InterPro" id="IPR000847">
    <property type="entry name" value="LysR_HTH_N"/>
</dbReference>
<comment type="similarity">
    <text evidence="1">Belongs to the LysR transcriptional regulatory family.</text>
</comment>
<dbReference type="CDD" id="cd05466">
    <property type="entry name" value="PBP2_LTTR_substrate"/>
    <property type="match status" value="1"/>
</dbReference>
<proteinExistence type="inferred from homology"/>
<accession>A0ABT9SCD6</accession>
<evidence type="ECO:0000256" key="4">
    <source>
        <dbReference type="ARBA" id="ARBA00023163"/>
    </source>
</evidence>
<evidence type="ECO:0000313" key="6">
    <source>
        <dbReference type="EMBL" id="MDP9901995.1"/>
    </source>
</evidence>
<dbReference type="InterPro" id="IPR005119">
    <property type="entry name" value="LysR_subst-bd"/>
</dbReference>
<keyword evidence="7" id="KW-1185">Reference proteome</keyword>
<dbReference type="InterPro" id="IPR036390">
    <property type="entry name" value="WH_DNA-bd_sf"/>
</dbReference>
<dbReference type="InterPro" id="IPR058163">
    <property type="entry name" value="LysR-type_TF_proteobact-type"/>
</dbReference>
<dbReference type="SUPFAM" id="SSF53850">
    <property type="entry name" value="Periplasmic binding protein-like II"/>
    <property type="match status" value="1"/>
</dbReference>
<dbReference type="SUPFAM" id="SSF46785">
    <property type="entry name" value="Winged helix' DNA-binding domain"/>
    <property type="match status" value="1"/>
</dbReference>
<keyword evidence="4" id="KW-0804">Transcription</keyword>
<dbReference type="Proteomes" id="UP001226867">
    <property type="component" value="Unassembled WGS sequence"/>
</dbReference>
<dbReference type="InterPro" id="IPR036388">
    <property type="entry name" value="WH-like_DNA-bd_sf"/>
</dbReference>
<dbReference type="GO" id="GO:0003677">
    <property type="term" value="F:DNA binding"/>
    <property type="evidence" value="ECO:0007669"/>
    <property type="project" value="UniProtKB-KW"/>
</dbReference>
<sequence>MFDWEDLRHFIAVGRAGSLSGAARELKVDHATVSRRLTSLERALQVRLVERLPRACRLTDVGAHVFTLALALQDDAFAIERVARASQSPLAGKVSLSVPPVLVASFLAPHLTEFRQRFPAIQLSVSGQAQQVSLSRREADIAVRLVRPKEPGSVVRKLGTMAFALYASRHYQALSHPERWEFIAYDARFEDMPQQKWLRSLAGKRPIACELSDINSHHAAVRAGAGVGGLPCFLGDADETLLRVSDSDSSFARDIWLVVHRDMKSAGPVRAAMDFLIEVMKRNAAFNDASMRG</sequence>
<dbReference type="Pfam" id="PF03466">
    <property type="entry name" value="LysR_substrate"/>
    <property type="match status" value="1"/>
</dbReference>
<dbReference type="Gene3D" id="3.40.190.290">
    <property type="match status" value="1"/>
</dbReference>
<dbReference type="Gene3D" id="1.10.10.10">
    <property type="entry name" value="Winged helix-like DNA-binding domain superfamily/Winged helix DNA-binding domain"/>
    <property type="match status" value="1"/>
</dbReference>
<evidence type="ECO:0000256" key="1">
    <source>
        <dbReference type="ARBA" id="ARBA00009437"/>
    </source>
</evidence>
<name>A0ABT9SCD6_9BURK</name>
<dbReference type="RefSeq" id="WP_307691758.1">
    <property type="nucleotide sequence ID" value="NZ_JAUSRO010000015.1"/>
</dbReference>
<dbReference type="PANTHER" id="PTHR30537">
    <property type="entry name" value="HTH-TYPE TRANSCRIPTIONAL REGULATOR"/>
    <property type="match status" value="1"/>
</dbReference>
<protein>
    <submittedName>
        <fullName evidence="6">DNA-binding transcriptional LysR family regulator</fullName>
    </submittedName>
</protein>
<gene>
    <name evidence="6" type="ORF">J2W36_004267</name>
</gene>